<dbReference type="GO" id="GO:0008408">
    <property type="term" value="F:3'-5' exonuclease activity"/>
    <property type="evidence" value="ECO:0007669"/>
    <property type="project" value="TreeGrafter"/>
</dbReference>
<evidence type="ECO:0000256" key="3">
    <source>
        <dbReference type="ARBA" id="ARBA00022839"/>
    </source>
</evidence>
<reference evidence="5" key="2">
    <citation type="submission" date="2023-03" db="EMBL/GenBank/DDBJ databases">
        <authorList>
            <person name="Inwood S.N."/>
            <person name="Skelly J.G."/>
            <person name="Guhlin J."/>
            <person name="Harrop T.W.R."/>
            <person name="Goldson S.G."/>
            <person name="Dearden P.K."/>
        </authorList>
    </citation>
    <scope>NUCLEOTIDE SEQUENCE</scope>
    <source>
        <strain evidence="5">Irish</strain>
        <tissue evidence="5">Whole body</tissue>
    </source>
</reference>
<organism evidence="5 6">
    <name type="scientific">Microctonus aethiopoides</name>
    <dbReference type="NCBI Taxonomy" id="144406"/>
    <lineage>
        <taxon>Eukaryota</taxon>
        <taxon>Metazoa</taxon>
        <taxon>Ecdysozoa</taxon>
        <taxon>Arthropoda</taxon>
        <taxon>Hexapoda</taxon>
        <taxon>Insecta</taxon>
        <taxon>Pterygota</taxon>
        <taxon>Neoptera</taxon>
        <taxon>Endopterygota</taxon>
        <taxon>Hymenoptera</taxon>
        <taxon>Apocrita</taxon>
        <taxon>Ichneumonoidea</taxon>
        <taxon>Braconidae</taxon>
        <taxon>Euphorinae</taxon>
        <taxon>Microctonus</taxon>
    </lineage>
</organism>
<evidence type="ECO:0000313" key="6">
    <source>
        <dbReference type="Proteomes" id="UP001168990"/>
    </source>
</evidence>
<gene>
    <name evidence="5" type="ORF">PV328_006080</name>
</gene>
<protein>
    <recommendedName>
        <fullName evidence="4">Exonuclease domain-containing protein</fullName>
    </recommendedName>
</protein>
<dbReference type="GO" id="GO:0003676">
    <property type="term" value="F:nucleic acid binding"/>
    <property type="evidence" value="ECO:0007669"/>
    <property type="project" value="InterPro"/>
</dbReference>
<keyword evidence="6" id="KW-1185">Reference proteome</keyword>
<comment type="caution">
    <text evidence="5">The sequence shown here is derived from an EMBL/GenBank/DDBJ whole genome shotgun (WGS) entry which is preliminary data.</text>
</comment>
<dbReference type="InterPro" id="IPR049012">
    <property type="entry name" value="Mutator_transp_dom"/>
</dbReference>
<dbReference type="InterPro" id="IPR012337">
    <property type="entry name" value="RNaseH-like_sf"/>
</dbReference>
<dbReference type="PANTHER" id="PTHR30231:SF4">
    <property type="entry name" value="PROTEIN NEN2"/>
    <property type="match status" value="1"/>
</dbReference>
<dbReference type="Pfam" id="PF00929">
    <property type="entry name" value="RNase_T"/>
    <property type="match status" value="1"/>
</dbReference>
<dbReference type="Proteomes" id="UP001168990">
    <property type="component" value="Unassembled WGS sequence"/>
</dbReference>
<feature type="domain" description="Exonuclease" evidence="4">
    <location>
        <begin position="423"/>
        <end position="603"/>
    </location>
</feature>
<evidence type="ECO:0000256" key="1">
    <source>
        <dbReference type="ARBA" id="ARBA00022722"/>
    </source>
</evidence>
<dbReference type="InterPro" id="IPR036397">
    <property type="entry name" value="RNaseH_sf"/>
</dbReference>
<evidence type="ECO:0000259" key="4">
    <source>
        <dbReference type="SMART" id="SM00479"/>
    </source>
</evidence>
<keyword evidence="1" id="KW-0540">Nuclease</keyword>
<keyword evidence="3" id="KW-0269">Exonuclease</keyword>
<dbReference type="Pfam" id="PF20700">
    <property type="entry name" value="Mutator"/>
    <property type="match status" value="1"/>
</dbReference>
<evidence type="ECO:0000256" key="2">
    <source>
        <dbReference type="ARBA" id="ARBA00022801"/>
    </source>
</evidence>
<reference evidence="5" key="1">
    <citation type="journal article" date="2023" name="bioRxiv">
        <title>Scaffold-level genome assemblies of two parasitoid biocontrol wasps reveal the parthenogenesis mechanism and an associated novel virus.</title>
        <authorList>
            <person name="Inwood S."/>
            <person name="Skelly J."/>
            <person name="Guhlin J."/>
            <person name="Harrop T."/>
            <person name="Goldson S."/>
            <person name="Dearden P."/>
        </authorList>
    </citation>
    <scope>NUCLEOTIDE SEQUENCE</scope>
    <source>
        <strain evidence="5">Irish</strain>
        <tissue evidence="5">Whole body</tissue>
    </source>
</reference>
<dbReference type="SMART" id="SM00479">
    <property type="entry name" value="EXOIII"/>
    <property type="match status" value="1"/>
</dbReference>
<dbReference type="Gene3D" id="3.30.420.10">
    <property type="entry name" value="Ribonuclease H-like superfamily/Ribonuclease H"/>
    <property type="match status" value="1"/>
</dbReference>
<sequence length="703" mass="78799">MPTIPMKTFKRYEREIGPAIEKTARDSCKKAAEEERQLVAANIEKLCEFLPQEIVQEMYPHHKTLISAVNGIDENNNGSSRFDSAVGELVNIIVSYDMGWSRKKDDHDCRKNFEGSAKAMEADAGAALINDSKILKEANLAARVLIGDEDSSTISAVRRGNPNKIFKLSDRNHLKKNFSKDLYKLSNYKEMKKGTIEHVKKCFGYAIAQNTGNSANLAITLRSIPDHLFNSHENCGSWCSRKNGCTEQKIILLDASLYSKLSALFSKYAANAHKFSIATSSQSNESFNNIMAHKSPKNICYSQSESSSFRLASAVCTKNDGESYLLEVRKNLGLPPGQYASLYAKRSDNMRAKRSEYSKLPVAKKRRISASQKRENLKRKNENVEGIQYLSNVGFSESCEDSLDFHNSLLESTKIEITPKTCNIVYFDLETSGFSKSDEILQIAASCEGRSFSVYINPTKNIDDKASVHTGLKNIKGDLYLHGNKVLSVPLKDALQGFSQFLNLSSNPCLLVAHNVNFDATHLLRAIIRCSMVQNFNKIAGFADSLPLFKQHFGSEKVPGEFKLSTLAVKYLNVQSDDLFHEAMYDVNILEQLVALTNKNHLYESSKSYATYLNHLIKSKKIATAMVHLSPLKGVVSEHILRKMASEGIKYIDLLNKYESEGTAEFVQYLKNPGCDKKARVSKDKRVLDKLVKFFEKNSGVYL</sequence>
<proteinExistence type="predicted"/>
<dbReference type="PANTHER" id="PTHR30231">
    <property type="entry name" value="DNA POLYMERASE III SUBUNIT EPSILON"/>
    <property type="match status" value="1"/>
</dbReference>
<name>A0AA39FNQ8_9HYME</name>
<dbReference type="AlphaFoldDB" id="A0AA39FNQ8"/>
<dbReference type="EMBL" id="JAQQBS010000002">
    <property type="protein sequence ID" value="KAK0172806.1"/>
    <property type="molecule type" value="Genomic_DNA"/>
</dbReference>
<keyword evidence="2" id="KW-0378">Hydrolase</keyword>
<dbReference type="SUPFAM" id="SSF53098">
    <property type="entry name" value="Ribonuclease H-like"/>
    <property type="match status" value="1"/>
</dbReference>
<evidence type="ECO:0000313" key="5">
    <source>
        <dbReference type="EMBL" id="KAK0172806.1"/>
    </source>
</evidence>
<accession>A0AA39FNQ8</accession>
<dbReference type="CDD" id="cd06127">
    <property type="entry name" value="DEDDh"/>
    <property type="match status" value="1"/>
</dbReference>
<dbReference type="InterPro" id="IPR013520">
    <property type="entry name" value="Ribonucl_H"/>
</dbReference>